<dbReference type="Proteomes" id="UP000009079">
    <property type="component" value="Chromosome"/>
</dbReference>
<dbReference type="HOGENOM" id="CLU_3283076_0_0_2"/>
<dbReference type="STRING" id="604354.TSIB_1125"/>
<dbReference type="AlphaFoldDB" id="C6A3I4"/>
<dbReference type="EMBL" id="CP001463">
    <property type="protein sequence ID" value="ACS90179.1"/>
    <property type="molecule type" value="Genomic_DNA"/>
</dbReference>
<evidence type="ECO:0000313" key="2">
    <source>
        <dbReference type="Proteomes" id="UP000009079"/>
    </source>
</evidence>
<gene>
    <name evidence="1" type="ordered locus">TSIB_1125</name>
</gene>
<evidence type="ECO:0000313" key="1">
    <source>
        <dbReference type="EMBL" id="ACS90179.1"/>
    </source>
</evidence>
<reference evidence="1 2" key="1">
    <citation type="journal article" date="2009" name="Appl. Environ. Microbiol.">
        <title>Metabolic versatility and indigenous origin of the archaeon Thermococcus sibiricus, isolated from a siberian oil reservoir, as revealed by genome analysis.</title>
        <authorList>
            <person name="Mardanov A.V."/>
            <person name="Ravin N.V."/>
            <person name="Svetlitchnyi V.A."/>
            <person name="Beletsky A.V."/>
            <person name="Miroshnichenko M.L."/>
            <person name="Bonch-Osmolovskaya E.A."/>
            <person name="Skryabin K.G."/>
        </authorList>
    </citation>
    <scope>NUCLEOTIDE SEQUENCE [LARGE SCALE GENOMIC DNA]</scope>
    <source>
        <strain evidence="2">DSM 12597 / MM 739</strain>
    </source>
</reference>
<proteinExistence type="predicted"/>
<name>C6A3I4_THESM</name>
<organism evidence="1 2">
    <name type="scientific">Thermococcus sibiricus (strain DSM 12597 / MM 739)</name>
    <dbReference type="NCBI Taxonomy" id="604354"/>
    <lineage>
        <taxon>Archaea</taxon>
        <taxon>Methanobacteriati</taxon>
        <taxon>Methanobacteriota</taxon>
        <taxon>Thermococci</taxon>
        <taxon>Thermococcales</taxon>
        <taxon>Thermococcaceae</taxon>
        <taxon>Thermococcus</taxon>
    </lineage>
</organism>
<accession>C6A3I4</accession>
<sequence length="40" mass="4523">MDYILSSLALLSYQKPPTVYRIDYVSRIAQGIMGKMQSKG</sequence>
<keyword evidence="2" id="KW-1185">Reference proteome</keyword>
<protein>
    <submittedName>
        <fullName evidence="1">Uncharacterized protein</fullName>
    </submittedName>
</protein>
<dbReference type="KEGG" id="tsi:TSIB_1125"/>